<proteinExistence type="predicted"/>
<dbReference type="Proteomes" id="UP000376575">
    <property type="component" value="Unassembled WGS sequence"/>
</dbReference>
<name>A0A5J4FBL8_MICAE</name>
<protein>
    <recommendedName>
        <fullName evidence="1">Dynamin-like helical domain-containing protein</fullName>
    </recommendedName>
</protein>
<dbReference type="InterPro" id="IPR040576">
    <property type="entry name" value="DLP_helical"/>
</dbReference>
<sequence>MEEQLQSLTISSVQSLEEEIREVLSSQIIVDFVAMLDSNADINTKFLSKGFNFKNLSMHVQFLTYLAEKVGMKITQNATRQFLVVGNPESLINVAGSPLHQSILKAGEFIGFKFKPWQAVKLAGNFGKFAKFAGPIFALVGMAIDASEVLQQEKQAQELRDAQNSIIKEFENIAEAMKSQLDEQIQEFENKTFNKIEAQIQTQREQYKNQTDYNELQSKKLERIQHKLELLIESLIS</sequence>
<evidence type="ECO:0000313" key="3">
    <source>
        <dbReference type="Proteomes" id="UP000376575"/>
    </source>
</evidence>
<dbReference type="RefSeq" id="WP_151697093.1">
    <property type="nucleotide sequence ID" value="NZ_BJKP01000044.1"/>
</dbReference>
<evidence type="ECO:0000259" key="1">
    <source>
        <dbReference type="Pfam" id="PF18709"/>
    </source>
</evidence>
<accession>A0A5J4FBL8</accession>
<organism evidence="2 3">
    <name type="scientific">Microcystis aeruginosa NIES-4325</name>
    <dbReference type="NCBI Taxonomy" id="2569534"/>
    <lineage>
        <taxon>Bacteria</taxon>
        <taxon>Bacillati</taxon>
        <taxon>Cyanobacteriota</taxon>
        <taxon>Cyanophyceae</taxon>
        <taxon>Oscillatoriophycideae</taxon>
        <taxon>Chroococcales</taxon>
        <taxon>Microcystaceae</taxon>
        <taxon>Microcystis</taxon>
    </lineage>
</organism>
<dbReference type="AlphaFoldDB" id="A0A5J4FBL8"/>
<gene>
    <name evidence="2" type="ORF">MiAbW_03294</name>
</gene>
<dbReference type="EMBL" id="BJKP01000044">
    <property type="protein sequence ID" value="GEA28716.1"/>
    <property type="molecule type" value="Genomic_DNA"/>
</dbReference>
<evidence type="ECO:0000313" key="2">
    <source>
        <dbReference type="EMBL" id="GEA28716.1"/>
    </source>
</evidence>
<comment type="caution">
    <text evidence="2">The sequence shown here is derived from an EMBL/GenBank/DDBJ whole genome shotgun (WGS) entry which is preliminary data.</text>
</comment>
<dbReference type="Pfam" id="PF18709">
    <property type="entry name" value="DLP_helical"/>
    <property type="match status" value="1"/>
</dbReference>
<feature type="domain" description="Dynamin-like helical" evidence="1">
    <location>
        <begin position="101"/>
        <end position="212"/>
    </location>
</feature>
<reference evidence="2 3" key="1">
    <citation type="journal article" date="2019" name="FEMS Microbiol. Lett.">
        <title>A novel salt-tolerant genotype illuminates the sucrose gene evolution in freshwater bloom-forming cyanobacterium Microcystis aeruginosa.</title>
        <authorList>
            <person name="Tanabe Y."/>
            <person name="Yamaguchi H."/>
            <person name="Sano T."/>
            <person name="Kawachi M."/>
        </authorList>
    </citation>
    <scope>NUCLEOTIDE SEQUENCE [LARGE SCALE GENOMIC DNA]</scope>
    <source>
        <strain evidence="2 3">NIES-4325</strain>
    </source>
</reference>